<dbReference type="InterPro" id="IPR027417">
    <property type="entry name" value="P-loop_NTPase"/>
</dbReference>
<dbReference type="Proteomes" id="UP000799777">
    <property type="component" value="Unassembled WGS sequence"/>
</dbReference>
<dbReference type="InterPro" id="IPR003959">
    <property type="entry name" value="ATPase_AAA_core"/>
</dbReference>
<comment type="caution">
    <text evidence="3">The sequence shown here is derived from an EMBL/GenBank/DDBJ whole genome shotgun (WGS) entry which is preliminary data.</text>
</comment>
<reference evidence="3" key="1">
    <citation type="journal article" date="2020" name="Stud. Mycol.">
        <title>101 Dothideomycetes genomes: a test case for predicting lifestyles and emergence of pathogens.</title>
        <authorList>
            <person name="Haridas S."/>
            <person name="Albert R."/>
            <person name="Binder M."/>
            <person name="Bloem J."/>
            <person name="Labutti K."/>
            <person name="Salamov A."/>
            <person name="Andreopoulos B."/>
            <person name="Baker S."/>
            <person name="Barry K."/>
            <person name="Bills G."/>
            <person name="Bluhm B."/>
            <person name="Cannon C."/>
            <person name="Castanera R."/>
            <person name="Culley D."/>
            <person name="Daum C."/>
            <person name="Ezra D."/>
            <person name="Gonzalez J."/>
            <person name="Henrissat B."/>
            <person name="Kuo A."/>
            <person name="Liang C."/>
            <person name="Lipzen A."/>
            <person name="Lutzoni F."/>
            <person name="Magnuson J."/>
            <person name="Mondo S."/>
            <person name="Nolan M."/>
            <person name="Ohm R."/>
            <person name="Pangilinan J."/>
            <person name="Park H.-J."/>
            <person name="Ramirez L."/>
            <person name="Alfaro M."/>
            <person name="Sun H."/>
            <person name="Tritt A."/>
            <person name="Yoshinaga Y."/>
            <person name="Zwiers L.-H."/>
            <person name="Turgeon B."/>
            <person name="Goodwin S."/>
            <person name="Spatafora J."/>
            <person name="Crous P."/>
            <person name="Grigoriev I."/>
        </authorList>
    </citation>
    <scope>NUCLEOTIDE SEQUENCE</scope>
    <source>
        <strain evidence="3">CBS 110217</strain>
    </source>
</reference>
<dbReference type="AlphaFoldDB" id="A0A9P4LIF6"/>
<dbReference type="InterPro" id="IPR003593">
    <property type="entry name" value="AAA+_ATPase"/>
</dbReference>
<dbReference type="PANTHER" id="PTHR46411:SF3">
    <property type="entry name" value="AAA+ ATPASE DOMAIN-CONTAINING PROTEIN"/>
    <property type="match status" value="1"/>
</dbReference>
<keyword evidence="3" id="KW-0378">Hydrolase</keyword>
<evidence type="ECO:0000259" key="2">
    <source>
        <dbReference type="SMART" id="SM00382"/>
    </source>
</evidence>
<organism evidence="3 4">
    <name type="scientific">Setomelanomma holmii</name>
    <dbReference type="NCBI Taxonomy" id="210430"/>
    <lineage>
        <taxon>Eukaryota</taxon>
        <taxon>Fungi</taxon>
        <taxon>Dikarya</taxon>
        <taxon>Ascomycota</taxon>
        <taxon>Pezizomycotina</taxon>
        <taxon>Dothideomycetes</taxon>
        <taxon>Pleosporomycetidae</taxon>
        <taxon>Pleosporales</taxon>
        <taxon>Pleosporineae</taxon>
        <taxon>Phaeosphaeriaceae</taxon>
        <taxon>Setomelanomma</taxon>
    </lineage>
</organism>
<dbReference type="PANTHER" id="PTHR46411">
    <property type="entry name" value="FAMILY ATPASE, PUTATIVE-RELATED"/>
    <property type="match status" value="1"/>
</dbReference>
<dbReference type="Pfam" id="PF00004">
    <property type="entry name" value="AAA"/>
    <property type="match status" value="1"/>
</dbReference>
<name>A0A9P4LIF6_9PLEO</name>
<proteinExistence type="predicted"/>
<dbReference type="InterPro" id="IPR054289">
    <property type="entry name" value="DUF7025"/>
</dbReference>
<feature type="domain" description="AAA+ ATPase" evidence="2">
    <location>
        <begin position="445"/>
        <end position="572"/>
    </location>
</feature>
<feature type="compositionally biased region" description="Polar residues" evidence="1">
    <location>
        <begin position="1"/>
        <end position="16"/>
    </location>
</feature>
<dbReference type="OrthoDB" id="10042665at2759"/>
<dbReference type="Gene3D" id="3.40.50.300">
    <property type="entry name" value="P-loop containing nucleotide triphosphate hydrolases"/>
    <property type="match status" value="1"/>
</dbReference>
<dbReference type="Pfam" id="PF22942">
    <property type="entry name" value="DUF7025"/>
    <property type="match status" value="1"/>
</dbReference>
<dbReference type="GO" id="GO:0005524">
    <property type="term" value="F:ATP binding"/>
    <property type="evidence" value="ECO:0007669"/>
    <property type="project" value="InterPro"/>
</dbReference>
<evidence type="ECO:0000313" key="4">
    <source>
        <dbReference type="Proteomes" id="UP000799777"/>
    </source>
</evidence>
<dbReference type="GO" id="GO:0016887">
    <property type="term" value="F:ATP hydrolysis activity"/>
    <property type="evidence" value="ECO:0007669"/>
    <property type="project" value="InterPro"/>
</dbReference>
<sequence>MTVKNTTNGDANTNGHNDYAPEGTLSSTKSLYQGPKDSNKKWTWLDKEPADVAEAAENEETAQHAFITRLQKAEDSRKKYETHSIIVQSPYLKSALTDILRDYPGVHCGLKRLEFEAPFRPFVHRWPQLLQYMARDDLDDNTAKHIELLHDILRAELKDVIKTLEDYVDHGIVTFEHIWTIYQPGSIIYSSSHNGAHGAYRLRSGAHVKTQCGMMYQLTVEAIDWNGTNFGRSVEAIRIPEFLGAMPILGLKAFPLSFHPHQAKVKELLISRGKKFESLAGSHYKEYDGFAVSWDKERKEIPYHCQGRIIIDSDCFRRFSPIYVNGIEPLAAKDGAQDPELALKRDSVQDTLESKYVFGKQAKEDRVRLTEMHHLTCLPRVRGYSLKKKQWLLFYLDLIEDIDFNENAFESLVLPEDQKELILSFAESQAMNQTSFDDVISGKGRGHITLLSGPPGVGKTLTAESVAEHMRAPLFMMSAGDLGINPDQVESKLTNILEMIAKWNAVLLLDECDVFLEARSAHDLERNKLVSIFLRVLEYYEGLLFLTTNRVDNIDAAFQSRIHISMAYPDLTTESRRHIWSNFLKGLDAQDGFDEEDLAELATVKLNGRQIKNVLKSAALLAARKKDKLGRKYVDTVLAIERRRPGVAVASKRGVDKVYKE</sequence>
<evidence type="ECO:0000256" key="1">
    <source>
        <dbReference type="SAM" id="MobiDB-lite"/>
    </source>
</evidence>
<dbReference type="CDD" id="cd19481">
    <property type="entry name" value="RecA-like_protease"/>
    <property type="match status" value="1"/>
</dbReference>
<dbReference type="SMART" id="SM00382">
    <property type="entry name" value="AAA"/>
    <property type="match status" value="1"/>
</dbReference>
<evidence type="ECO:0000313" key="3">
    <source>
        <dbReference type="EMBL" id="KAF2025547.1"/>
    </source>
</evidence>
<accession>A0A9P4LIF6</accession>
<protein>
    <submittedName>
        <fullName evidence="3">P-loop containing nucleoside triphosphate hydrolase protein</fullName>
    </submittedName>
</protein>
<dbReference type="SUPFAM" id="SSF52540">
    <property type="entry name" value="P-loop containing nucleoside triphosphate hydrolases"/>
    <property type="match status" value="1"/>
</dbReference>
<gene>
    <name evidence="3" type="ORF">EK21DRAFT_76179</name>
</gene>
<keyword evidence="4" id="KW-1185">Reference proteome</keyword>
<feature type="region of interest" description="Disordered" evidence="1">
    <location>
        <begin position="1"/>
        <end position="41"/>
    </location>
</feature>
<dbReference type="EMBL" id="ML978263">
    <property type="protein sequence ID" value="KAF2025547.1"/>
    <property type="molecule type" value="Genomic_DNA"/>
</dbReference>